<dbReference type="GO" id="GO:0005524">
    <property type="term" value="F:ATP binding"/>
    <property type="evidence" value="ECO:0007669"/>
    <property type="project" value="UniProtKB-KW"/>
</dbReference>
<keyword evidence="4" id="KW-0611">Plant defense</keyword>
<dbReference type="InterPro" id="IPR055414">
    <property type="entry name" value="LRR_R13L4/SHOC2-like"/>
</dbReference>
<evidence type="ECO:0000313" key="12">
    <source>
        <dbReference type="RefSeq" id="XP_011038426.1"/>
    </source>
</evidence>
<dbReference type="AlphaFoldDB" id="A0AAJ6Y142"/>
<dbReference type="Gene3D" id="3.40.50.300">
    <property type="entry name" value="P-loop containing nucleotide triphosphate hydrolases"/>
    <property type="match status" value="1"/>
</dbReference>
<evidence type="ECO:0000256" key="1">
    <source>
        <dbReference type="ARBA" id="ARBA00022614"/>
    </source>
</evidence>
<reference evidence="12" key="1">
    <citation type="submission" date="2025-08" db="UniProtKB">
        <authorList>
            <consortium name="RefSeq"/>
        </authorList>
    </citation>
    <scope>IDENTIFICATION</scope>
</reference>
<dbReference type="Gene3D" id="1.10.10.10">
    <property type="entry name" value="Winged helix-like DNA-binding domain superfamily/Winged helix DNA-binding domain"/>
    <property type="match status" value="1"/>
</dbReference>
<evidence type="ECO:0000256" key="5">
    <source>
        <dbReference type="ARBA" id="ARBA00022840"/>
    </source>
</evidence>
<gene>
    <name evidence="12" type="primary">LOC105135304</name>
</gene>
<dbReference type="Pfam" id="PF23598">
    <property type="entry name" value="LRR_14"/>
    <property type="match status" value="1"/>
</dbReference>
<feature type="domain" description="Disease resistance protein winged helix" evidence="8">
    <location>
        <begin position="424"/>
        <end position="494"/>
    </location>
</feature>
<dbReference type="InterPro" id="IPR042197">
    <property type="entry name" value="Apaf_helical"/>
</dbReference>
<evidence type="ECO:0000256" key="3">
    <source>
        <dbReference type="ARBA" id="ARBA00022741"/>
    </source>
</evidence>
<dbReference type="Pfam" id="PF18052">
    <property type="entry name" value="Rx_N"/>
    <property type="match status" value="1"/>
</dbReference>
<evidence type="ECO:0000259" key="10">
    <source>
        <dbReference type="Pfam" id="PF25019"/>
    </source>
</evidence>
<dbReference type="InterPro" id="IPR056789">
    <property type="entry name" value="LRR_R13L1-DRL21"/>
</dbReference>
<keyword evidence="3" id="KW-0547">Nucleotide-binding</keyword>
<proteinExistence type="predicted"/>
<dbReference type="Proteomes" id="UP000694918">
    <property type="component" value="Unplaced"/>
</dbReference>
<dbReference type="Gene3D" id="3.80.10.10">
    <property type="entry name" value="Ribonuclease Inhibitor"/>
    <property type="match status" value="3"/>
</dbReference>
<evidence type="ECO:0000259" key="7">
    <source>
        <dbReference type="Pfam" id="PF18052"/>
    </source>
</evidence>
<evidence type="ECO:0000256" key="2">
    <source>
        <dbReference type="ARBA" id="ARBA00022737"/>
    </source>
</evidence>
<dbReference type="PANTHER" id="PTHR36766:SF47">
    <property type="entry name" value="NB-ARC DOMAIN-CONTAINING PROTEIN"/>
    <property type="match status" value="1"/>
</dbReference>
<dbReference type="RefSeq" id="XP_011038426.1">
    <property type="nucleotide sequence ID" value="XM_011040124.1"/>
</dbReference>
<keyword evidence="5" id="KW-0067">ATP-binding</keyword>
<dbReference type="FunFam" id="1.10.10.10:FF:000322">
    <property type="entry name" value="Probable disease resistance protein At1g63360"/>
    <property type="match status" value="1"/>
</dbReference>
<dbReference type="Pfam" id="PF25019">
    <property type="entry name" value="LRR_R13L1-DRL21"/>
    <property type="match status" value="1"/>
</dbReference>
<dbReference type="SUPFAM" id="SSF52058">
    <property type="entry name" value="L domain-like"/>
    <property type="match status" value="2"/>
</dbReference>
<keyword evidence="1" id="KW-0433">Leucine-rich repeat</keyword>
<feature type="domain" description="R13L1/DRL21-like LRR repeat region" evidence="10">
    <location>
        <begin position="610"/>
        <end position="753"/>
    </location>
</feature>
<accession>A0AAJ6Y142</accession>
<feature type="domain" description="Disease resistance R13L4/SHOC-2-like LRR" evidence="9">
    <location>
        <begin position="859"/>
        <end position="992"/>
    </location>
</feature>
<evidence type="ECO:0000259" key="9">
    <source>
        <dbReference type="Pfam" id="PF23598"/>
    </source>
</evidence>
<dbReference type="GO" id="GO:0051707">
    <property type="term" value="P:response to other organism"/>
    <property type="evidence" value="ECO:0007669"/>
    <property type="project" value="UniProtKB-ARBA"/>
</dbReference>
<name>A0AAJ6Y142_POPEU</name>
<dbReference type="GO" id="GO:0006952">
    <property type="term" value="P:defense response"/>
    <property type="evidence" value="ECO:0007669"/>
    <property type="project" value="UniProtKB-KW"/>
</dbReference>
<keyword evidence="2" id="KW-0677">Repeat</keyword>
<dbReference type="Gene3D" id="1.20.5.4130">
    <property type="match status" value="1"/>
</dbReference>
<dbReference type="InterPro" id="IPR032675">
    <property type="entry name" value="LRR_dom_sf"/>
</dbReference>
<evidence type="ECO:0000259" key="6">
    <source>
        <dbReference type="Pfam" id="PF00931"/>
    </source>
</evidence>
<dbReference type="GeneID" id="105135304"/>
<dbReference type="Gene3D" id="1.10.8.430">
    <property type="entry name" value="Helical domain of apoptotic protease-activating factors"/>
    <property type="match status" value="1"/>
</dbReference>
<evidence type="ECO:0000256" key="4">
    <source>
        <dbReference type="ARBA" id="ARBA00022821"/>
    </source>
</evidence>
<organism evidence="11 12">
    <name type="scientific">Populus euphratica</name>
    <name type="common">Euphrates poplar</name>
    <dbReference type="NCBI Taxonomy" id="75702"/>
    <lineage>
        <taxon>Eukaryota</taxon>
        <taxon>Viridiplantae</taxon>
        <taxon>Streptophyta</taxon>
        <taxon>Embryophyta</taxon>
        <taxon>Tracheophyta</taxon>
        <taxon>Spermatophyta</taxon>
        <taxon>Magnoliopsida</taxon>
        <taxon>eudicotyledons</taxon>
        <taxon>Gunneridae</taxon>
        <taxon>Pentapetalae</taxon>
        <taxon>rosids</taxon>
        <taxon>fabids</taxon>
        <taxon>Malpighiales</taxon>
        <taxon>Salicaceae</taxon>
        <taxon>Saliceae</taxon>
        <taxon>Populus</taxon>
    </lineage>
</organism>
<dbReference type="InterPro" id="IPR041118">
    <property type="entry name" value="Rx_N"/>
</dbReference>
<feature type="domain" description="Disease resistance N-terminal" evidence="7">
    <location>
        <begin position="10"/>
        <end position="95"/>
    </location>
</feature>
<dbReference type="FunFam" id="3.40.50.300:FF:001091">
    <property type="entry name" value="Probable disease resistance protein At1g61300"/>
    <property type="match status" value="1"/>
</dbReference>
<dbReference type="SMART" id="SM00367">
    <property type="entry name" value="LRR_CC"/>
    <property type="match status" value="3"/>
</dbReference>
<sequence length="1069" mass="121030">MADAVVSAVASAVLENLRLLVLKEVGLARGLDTELEHLESTFAMVQAVLQDAEEKQWKNKALEIWLRHLKDAAYDVDDVLDEFAIESQRHRLQRDPKNRLRSLFTLGHGPLLFRLKMEHKLKNVREQLDAIANKKNMFDLTPRAVDIAADTYDWRLTNSLVNESEICGRRKEKEELLNILLTNDDDLPVYAIWGMGGLGKTTLAQLVYNEEKVKQQFGLRIWVCVSTDFDLRRLTRAIMEPIDGASCSLQELDPLLQRLQQKLTGKKFLLVLDDVWEDYTDRWSKLKEVLRCGAKGSAVIVTTRNEMVARRMAATFIQRMGRLSAEDSWDLFQQLAFGKRRKEEQAHLEAIGVSTVKKCSGVPLAIKALGNLMRLKESEDEWIKVKQSEIWDLREEASKILPALRFSYTHLSPHLKQCFAFCAIFRKDHVMRREELIALWMANGFISCRNEMDLHVMGLGIFNELVGRSFLQEVHDDGFGNVTCKMHDLMHDLAQSIAVQECYMSTEGDGELEIPKTVRHVAFYNRSIASSSEVLTVLSLRSLLLMNAGLLNGRRKIRGRKHRALSLRNVWAKKMPKSICDLKHLSLMGQLIYLRKLTLFIVGGENGCRISELERLNNLAGELSIADLVNVRNLKDARSANLKLKTALLSLTLSWHGNGSYLFSPRSFVPPQRRKSVIQENNEEVLDGLQPPSKLKRLRILGYGGSKFPNWMMNLNFMLPNLVEMKLKACSNCEQLPPLGKLQFLKSLVLHGMDGVKSIGSNVYGDGQNPFPSLETLTFDSMERLEQWAACTLPHLQELKIAYCLVLNEIPIIPSVKKLDIQGGNVSLMMSVRNLTSITSLYIRQIPNVRELPGGFLQNHTLLESLKIDYLPDLESLSNKVLDNLSALKSLTIWCCDELESLPEEGLRNLTSLEVLEIRCCGRLNCLPMNGLCGLSSLRKLFVGYCDKFTSLSDGVQHLTALEDLDLSQCPEVNSLPESIQHLTSLRSLRIRDCKGLASLPNQIGYLTPLSRLEIGFCPNVESLPDGVQSLSNLISLIIDNCPKLEKRCQKERGEDWPKIAHIPKIIIY</sequence>
<dbReference type="Pfam" id="PF00931">
    <property type="entry name" value="NB-ARC"/>
    <property type="match status" value="1"/>
</dbReference>
<dbReference type="CDD" id="cd14798">
    <property type="entry name" value="RX-CC_like"/>
    <property type="match status" value="1"/>
</dbReference>
<keyword evidence="11" id="KW-1185">Reference proteome</keyword>
<dbReference type="SUPFAM" id="SSF52540">
    <property type="entry name" value="P-loop containing nucleoside triphosphate hydrolases"/>
    <property type="match status" value="1"/>
</dbReference>
<dbReference type="InterPro" id="IPR002182">
    <property type="entry name" value="NB-ARC"/>
</dbReference>
<dbReference type="PRINTS" id="PR00364">
    <property type="entry name" value="DISEASERSIST"/>
</dbReference>
<dbReference type="KEGG" id="peu:105135304"/>
<dbReference type="InterPro" id="IPR027417">
    <property type="entry name" value="P-loop_NTPase"/>
</dbReference>
<dbReference type="Pfam" id="PF23559">
    <property type="entry name" value="WHD_DRP"/>
    <property type="match status" value="1"/>
</dbReference>
<dbReference type="PANTHER" id="PTHR36766">
    <property type="entry name" value="PLANT BROAD-SPECTRUM MILDEW RESISTANCE PROTEIN RPW8"/>
    <property type="match status" value="1"/>
</dbReference>
<dbReference type="InterPro" id="IPR038005">
    <property type="entry name" value="RX-like_CC"/>
</dbReference>
<dbReference type="GO" id="GO:0043531">
    <property type="term" value="F:ADP binding"/>
    <property type="evidence" value="ECO:0007669"/>
    <property type="project" value="InterPro"/>
</dbReference>
<feature type="domain" description="NB-ARC" evidence="6">
    <location>
        <begin position="171"/>
        <end position="340"/>
    </location>
</feature>
<dbReference type="InterPro" id="IPR006553">
    <property type="entry name" value="Leu-rich_rpt_Cys-con_subtyp"/>
</dbReference>
<evidence type="ECO:0000313" key="11">
    <source>
        <dbReference type="Proteomes" id="UP000694918"/>
    </source>
</evidence>
<dbReference type="InterPro" id="IPR036388">
    <property type="entry name" value="WH-like_DNA-bd_sf"/>
</dbReference>
<evidence type="ECO:0000259" key="8">
    <source>
        <dbReference type="Pfam" id="PF23559"/>
    </source>
</evidence>
<protein>
    <submittedName>
        <fullName evidence="12">Disease resistance protein RGA4</fullName>
    </submittedName>
</protein>
<dbReference type="InterPro" id="IPR058922">
    <property type="entry name" value="WHD_DRP"/>
</dbReference>